<dbReference type="PANTHER" id="PTHR24248:SF72">
    <property type="entry name" value="G-PROTEIN COUPLED RECEPTORS FAMILY 1 PROFILE DOMAIN-CONTAINING PROTEIN"/>
    <property type="match status" value="1"/>
</dbReference>
<evidence type="ECO:0000313" key="13">
    <source>
        <dbReference type="EMBL" id="CAH1783372.1"/>
    </source>
</evidence>
<dbReference type="SMART" id="SM01381">
    <property type="entry name" value="7TM_GPCR_Srsx"/>
    <property type="match status" value="1"/>
</dbReference>
<keyword evidence="2" id="KW-1003">Cell membrane</keyword>
<protein>
    <recommendedName>
        <fullName evidence="12">G-protein coupled receptors family 1 profile domain-containing protein</fullName>
    </recommendedName>
</protein>
<evidence type="ECO:0000256" key="1">
    <source>
        <dbReference type="ARBA" id="ARBA00004651"/>
    </source>
</evidence>
<feature type="compositionally biased region" description="Polar residues" evidence="10">
    <location>
        <begin position="465"/>
        <end position="475"/>
    </location>
</feature>
<evidence type="ECO:0000256" key="9">
    <source>
        <dbReference type="RuleBase" id="RU000688"/>
    </source>
</evidence>
<feature type="transmembrane region" description="Helical" evidence="11">
    <location>
        <begin position="77"/>
        <end position="99"/>
    </location>
</feature>
<evidence type="ECO:0000256" key="3">
    <source>
        <dbReference type="ARBA" id="ARBA00022692"/>
    </source>
</evidence>
<comment type="caution">
    <text evidence="13">The sequence shown here is derived from an EMBL/GenBank/DDBJ whole genome shotgun (WGS) entry which is preliminary data.</text>
</comment>
<feature type="transmembrane region" description="Helical" evidence="11">
    <location>
        <begin position="111"/>
        <end position="135"/>
    </location>
</feature>
<feature type="domain" description="G-protein coupled receptors family 1 profile" evidence="12">
    <location>
        <begin position="89"/>
        <end position="397"/>
    </location>
</feature>
<feature type="compositionally biased region" description="Basic residues" evidence="10">
    <location>
        <begin position="476"/>
        <end position="491"/>
    </location>
</feature>
<dbReference type="InterPro" id="IPR000276">
    <property type="entry name" value="GPCR_Rhodpsn"/>
</dbReference>
<dbReference type="PRINTS" id="PR00237">
    <property type="entry name" value="GPCRRHODOPSN"/>
</dbReference>
<dbReference type="Proteomes" id="UP000749559">
    <property type="component" value="Unassembled WGS sequence"/>
</dbReference>
<evidence type="ECO:0000256" key="2">
    <source>
        <dbReference type="ARBA" id="ARBA00022475"/>
    </source>
</evidence>
<evidence type="ECO:0000256" key="5">
    <source>
        <dbReference type="ARBA" id="ARBA00023040"/>
    </source>
</evidence>
<accession>A0A8S4NTI3</accession>
<feature type="compositionally biased region" description="Basic residues" evidence="10">
    <location>
        <begin position="551"/>
        <end position="560"/>
    </location>
</feature>
<feature type="compositionally biased region" description="Low complexity" evidence="10">
    <location>
        <begin position="537"/>
        <end position="547"/>
    </location>
</feature>
<dbReference type="InterPro" id="IPR017452">
    <property type="entry name" value="GPCR_Rhodpsn_7TM"/>
</dbReference>
<comment type="subcellular location">
    <subcellularLocation>
        <location evidence="1">Cell membrane</location>
        <topology evidence="1">Multi-pass membrane protein</topology>
    </subcellularLocation>
</comment>
<dbReference type="GO" id="GO:0005886">
    <property type="term" value="C:plasma membrane"/>
    <property type="evidence" value="ECO:0007669"/>
    <property type="project" value="UniProtKB-SubCell"/>
</dbReference>
<feature type="compositionally biased region" description="Acidic residues" evidence="10">
    <location>
        <begin position="518"/>
        <end position="529"/>
    </location>
</feature>
<name>A0A8S4NTI3_OWEFU</name>
<feature type="transmembrane region" description="Helical" evidence="11">
    <location>
        <begin position="228"/>
        <end position="251"/>
    </location>
</feature>
<dbReference type="GO" id="GO:0043410">
    <property type="term" value="P:positive regulation of MAPK cascade"/>
    <property type="evidence" value="ECO:0007669"/>
    <property type="project" value="TreeGrafter"/>
</dbReference>
<evidence type="ECO:0000256" key="7">
    <source>
        <dbReference type="ARBA" id="ARBA00023170"/>
    </source>
</evidence>
<feature type="transmembrane region" description="Helical" evidence="11">
    <location>
        <begin position="189"/>
        <end position="208"/>
    </location>
</feature>
<evidence type="ECO:0000256" key="6">
    <source>
        <dbReference type="ARBA" id="ARBA00023136"/>
    </source>
</evidence>
<dbReference type="SUPFAM" id="SSF81321">
    <property type="entry name" value="Family A G protein-coupled receptor-like"/>
    <property type="match status" value="1"/>
</dbReference>
<dbReference type="GO" id="GO:0007200">
    <property type="term" value="P:phospholipase C-activating G protein-coupled receptor signaling pathway"/>
    <property type="evidence" value="ECO:0007669"/>
    <property type="project" value="TreeGrafter"/>
</dbReference>
<keyword evidence="14" id="KW-1185">Reference proteome</keyword>
<feature type="compositionally biased region" description="Low complexity" evidence="10">
    <location>
        <begin position="299"/>
        <end position="316"/>
    </location>
</feature>
<gene>
    <name evidence="13" type="ORF">OFUS_LOCUS9719</name>
</gene>
<proteinExistence type="inferred from homology"/>
<reference evidence="13" key="1">
    <citation type="submission" date="2022-03" db="EMBL/GenBank/DDBJ databases">
        <authorList>
            <person name="Martin C."/>
        </authorList>
    </citation>
    <scope>NUCLEOTIDE SEQUENCE</scope>
</reference>
<dbReference type="EMBL" id="CAIIXF020000005">
    <property type="protein sequence ID" value="CAH1783372.1"/>
    <property type="molecule type" value="Genomic_DNA"/>
</dbReference>
<evidence type="ECO:0000259" key="12">
    <source>
        <dbReference type="PROSITE" id="PS50262"/>
    </source>
</evidence>
<dbReference type="PROSITE" id="PS00237">
    <property type="entry name" value="G_PROTEIN_RECEP_F1_1"/>
    <property type="match status" value="1"/>
</dbReference>
<feature type="region of interest" description="Disordered" evidence="10">
    <location>
        <begin position="299"/>
        <end position="324"/>
    </location>
</feature>
<keyword evidence="7 9" id="KW-0675">Receptor</keyword>
<evidence type="ECO:0000256" key="4">
    <source>
        <dbReference type="ARBA" id="ARBA00022989"/>
    </source>
</evidence>
<dbReference type="AlphaFoldDB" id="A0A8S4NTI3"/>
<keyword evidence="3 9" id="KW-0812">Transmembrane</keyword>
<dbReference type="PROSITE" id="PS50262">
    <property type="entry name" value="G_PROTEIN_RECEP_F1_2"/>
    <property type="match status" value="1"/>
</dbReference>
<feature type="transmembrane region" description="Helical" evidence="11">
    <location>
        <begin position="343"/>
        <end position="365"/>
    </location>
</feature>
<dbReference type="Gene3D" id="1.20.1070.10">
    <property type="entry name" value="Rhodopsin 7-helix transmembrane proteins"/>
    <property type="match status" value="1"/>
</dbReference>
<feature type="compositionally biased region" description="Polar residues" evidence="10">
    <location>
        <begin position="561"/>
        <end position="572"/>
    </location>
</feature>
<keyword evidence="8 9" id="KW-0807">Transducer</keyword>
<feature type="transmembrane region" description="Helical" evidence="11">
    <location>
        <begin position="147"/>
        <end position="168"/>
    </location>
</feature>
<keyword evidence="4 11" id="KW-1133">Transmembrane helix</keyword>
<dbReference type="GO" id="GO:0007267">
    <property type="term" value="P:cell-cell signaling"/>
    <property type="evidence" value="ECO:0007669"/>
    <property type="project" value="TreeGrafter"/>
</dbReference>
<dbReference type="InterPro" id="IPR002233">
    <property type="entry name" value="ADR_fam"/>
</dbReference>
<dbReference type="PRINTS" id="PR01103">
    <property type="entry name" value="ADRENERGICR"/>
</dbReference>
<dbReference type="GO" id="GO:0071880">
    <property type="term" value="P:adenylate cyclase-activating adrenergic receptor signaling pathway"/>
    <property type="evidence" value="ECO:0007669"/>
    <property type="project" value="TreeGrafter"/>
</dbReference>
<keyword evidence="5 9" id="KW-0297">G-protein coupled receptor</keyword>
<organism evidence="13 14">
    <name type="scientific">Owenia fusiformis</name>
    <name type="common">Polychaete worm</name>
    <dbReference type="NCBI Taxonomy" id="6347"/>
    <lineage>
        <taxon>Eukaryota</taxon>
        <taxon>Metazoa</taxon>
        <taxon>Spiralia</taxon>
        <taxon>Lophotrochozoa</taxon>
        <taxon>Annelida</taxon>
        <taxon>Polychaeta</taxon>
        <taxon>Sedentaria</taxon>
        <taxon>Canalipalpata</taxon>
        <taxon>Sabellida</taxon>
        <taxon>Oweniida</taxon>
        <taxon>Oweniidae</taxon>
        <taxon>Owenia</taxon>
    </lineage>
</organism>
<feature type="region of interest" description="Disordered" evidence="10">
    <location>
        <begin position="465"/>
        <end position="572"/>
    </location>
</feature>
<dbReference type="PANTHER" id="PTHR24248">
    <property type="entry name" value="ADRENERGIC RECEPTOR-RELATED G-PROTEIN COUPLED RECEPTOR"/>
    <property type="match status" value="1"/>
</dbReference>
<keyword evidence="6 11" id="KW-0472">Membrane</keyword>
<dbReference type="GO" id="GO:0004937">
    <property type="term" value="F:alpha1-adrenergic receptor activity"/>
    <property type="evidence" value="ECO:0007669"/>
    <property type="project" value="TreeGrafter"/>
</dbReference>
<evidence type="ECO:0000256" key="8">
    <source>
        <dbReference type="ARBA" id="ARBA00023224"/>
    </source>
</evidence>
<sequence length="641" mass="71482">MEDVLHNIAENSSHSPTLDDIGYQPYVLSQNDINSNSIMNVGANHTLDVSNTTFNDTNRTIYTIPTVDLQHALCSGLPLGILILMTVGGNVLVLLAVFVNSHLRSTTNYFIVNLAIADLLLGLTVLPFSASLEVIKAWVFGRIFCDIWAAIDVMCCTASIMTLCVISIDRYIGVTRPLQHSTIITEKRALMIVVLVWILAAVISIAPLAGWKEPPPENPYDCGVTKQIGYVIFSVSGSFYIPLFIIISVYLKIYREALIQSKFLKTGVKTQRNEEFNSEITLRIHSGGYQVANTAKRNNNNRQNHSFQSSSSSSEGSNRKHYSRNTVAGKEAKFKREKKAAKTLGIVVGVFIMCWFPFFFVLPLSSLCQGACEIPDWLFKIIFWLGYCNSMCNPIIYAASSREFKRAFIRILHCQFRRRPRLLVQDMDFNSSSSTGATSNSTMMRFETIRRLTLNFKSRRGNTFSATIKTPTSRNKINKQKRYSSNRHGSTRRIELESPLASLKLLQEKRKTQPGTFSDDDSAANEITTDDERSEVSLDVSASASLDLPRRNPHVPKSKHSYGTMQSGSFHENSTMEQSDLNADKIVYHEDIVPAAGGGGATIGVDIKPCKQNDPSKLGPNNAKRPQIVIYKADQTGVNWL</sequence>
<dbReference type="OrthoDB" id="5977853at2759"/>
<evidence type="ECO:0000313" key="14">
    <source>
        <dbReference type="Proteomes" id="UP000749559"/>
    </source>
</evidence>
<feature type="transmembrane region" description="Helical" evidence="11">
    <location>
        <begin position="377"/>
        <end position="400"/>
    </location>
</feature>
<dbReference type="GO" id="GO:0007204">
    <property type="term" value="P:positive regulation of cytosolic calcium ion concentration"/>
    <property type="evidence" value="ECO:0007669"/>
    <property type="project" value="TreeGrafter"/>
</dbReference>
<comment type="similarity">
    <text evidence="9">Belongs to the G-protein coupled receptor 1 family.</text>
</comment>
<dbReference type="Pfam" id="PF00001">
    <property type="entry name" value="7tm_1"/>
    <property type="match status" value="1"/>
</dbReference>
<evidence type="ECO:0000256" key="11">
    <source>
        <dbReference type="SAM" id="Phobius"/>
    </source>
</evidence>
<evidence type="ECO:0000256" key="10">
    <source>
        <dbReference type="SAM" id="MobiDB-lite"/>
    </source>
</evidence>